<dbReference type="InParanoid" id="A0A1Y2GNT3"/>
<evidence type="ECO:0000313" key="2">
    <source>
        <dbReference type="EMBL" id="ORZ15514.1"/>
    </source>
</evidence>
<dbReference type="EMBL" id="MCFF01000019">
    <property type="protein sequence ID" value="ORZ15514.1"/>
    <property type="molecule type" value="Genomic_DNA"/>
</dbReference>
<comment type="caution">
    <text evidence="2">The sequence shown here is derived from an EMBL/GenBank/DDBJ whole genome shotgun (WGS) entry which is preliminary data.</text>
</comment>
<dbReference type="OrthoDB" id="2412087at2759"/>
<keyword evidence="1" id="KW-0175">Coiled coil</keyword>
<sequence length="254" mass="29780">MPRKSDMSTIVIGDSTNDVDETCVAETTELSEREDSNKTPRIATRLKFRKDSMQELILLRALALHQPFRAPHGQHTWDRLQEEQKKYEAYIKSATGISPDETERRRLLEELCEGKQAADDAILEEDMNQSRIPALPQQKQRDLLALQVELMKEGMRERKERAARKLELEKRRLEIKEEYNRKRLKMDQERELRQAEAEERRYRETLQVLKQSTLTSQVLAEVLKKVQESNSLQSSNRCNKCEDWLKKLLLESGG</sequence>
<reference evidence="2 3" key="1">
    <citation type="submission" date="2016-07" db="EMBL/GenBank/DDBJ databases">
        <title>Pervasive Adenine N6-methylation of Active Genes in Fungi.</title>
        <authorList>
            <consortium name="DOE Joint Genome Institute"/>
            <person name="Mondo S.J."/>
            <person name="Dannebaum R.O."/>
            <person name="Kuo R.C."/>
            <person name="Labutti K."/>
            <person name="Haridas S."/>
            <person name="Kuo A."/>
            <person name="Salamov A."/>
            <person name="Ahrendt S.R."/>
            <person name="Lipzen A."/>
            <person name="Sullivan W."/>
            <person name="Andreopoulos W.B."/>
            <person name="Clum A."/>
            <person name="Lindquist E."/>
            <person name="Daum C."/>
            <person name="Ramamoorthy G.K."/>
            <person name="Gryganskyi A."/>
            <person name="Culley D."/>
            <person name="Magnuson J.K."/>
            <person name="James T.Y."/>
            <person name="O'Malley M.A."/>
            <person name="Stajich J.E."/>
            <person name="Spatafora J.W."/>
            <person name="Visel A."/>
            <person name="Grigoriev I.V."/>
        </authorList>
    </citation>
    <scope>NUCLEOTIDE SEQUENCE [LARGE SCALE GENOMIC DNA]</scope>
    <source>
        <strain evidence="2 3">NRRL 3116</strain>
    </source>
</reference>
<dbReference type="GeneID" id="33571977"/>
<keyword evidence="3" id="KW-1185">Reference proteome</keyword>
<gene>
    <name evidence="2" type="ORF">BCR41DRAFT_422291</name>
</gene>
<accession>A0A1Y2GNT3</accession>
<proteinExistence type="predicted"/>
<feature type="coiled-coil region" evidence="1">
    <location>
        <begin position="152"/>
        <end position="212"/>
    </location>
</feature>
<name>A0A1Y2GNT3_9FUNG</name>
<protein>
    <submittedName>
        <fullName evidence="2">Uncharacterized protein</fullName>
    </submittedName>
</protein>
<dbReference type="AlphaFoldDB" id="A0A1Y2GNT3"/>
<dbReference type="Proteomes" id="UP000193648">
    <property type="component" value="Unassembled WGS sequence"/>
</dbReference>
<dbReference type="RefSeq" id="XP_021881262.1">
    <property type="nucleotide sequence ID" value="XM_022030134.1"/>
</dbReference>
<organism evidence="2 3">
    <name type="scientific">Lobosporangium transversale</name>
    <dbReference type="NCBI Taxonomy" id="64571"/>
    <lineage>
        <taxon>Eukaryota</taxon>
        <taxon>Fungi</taxon>
        <taxon>Fungi incertae sedis</taxon>
        <taxon>Mucoromycota</taxon>
        <taxon>Mortierellomycotina</taxon>
        <taxon>Mortierellomycetes</taxon>
        <taxon>Mortierellales</taxon>
        <taxon>Mortierellaceae</taxon>
        <taxon>Lobosporangium</taxon>
    </lineage>
</organism>
<evidence type="ECO:0000313" key="3">
    <source>
        <dbReference type="Proteomes" id="UP000193648"/>
    </source>
</evidence>
<evidence type="ECO:0000256" key="1">
    <source>
        <dbReference type="SAM" id="Coils"/>
    </source>
</evidence>